<feature type="compositionally biased region" description="Acidic residues" evidence="5">
    <location>
        <begin position="669"/>
        <end position="689"/>
    </location>
</feature>
<gene>
    <name evidence="7" type="ORF">HRG_03065</name>
</gene>
<name>A0A9P8N1C6_9HYPO</name>
<feature type="region of interest" description="Disordered" evidence="5">
    <location>
        <begin position="499"/>
        <end position="914"/>
    </location>
</feature>
<dbReference type="InterPro" id="IPR028389">
    <property type="entry name" value="POT1"/>
</dbReference>
<dbReference type="OrthoDB" id="5363079at2759"/>
<comment type="caution">
    <text evidence="7">The sequence shown here is derived from an EMBL/GenBank/DDBJ whole genome shotgun (WGS) entry which is preliminary data.</text>
</comment>
<feature type="compositionally biased region" description="Acidic residues" evidence="5">
    <location>
        <begin position="575"/>
        <end position="584"/>
    </location>
</feature>
<feature type="region of interest" description="Disordered" evidence="5">
    <location>
        <begin position="1024"/>
        <end position="1249"/>
    </location>
</feature>
<feature type="compositionally biased region" description="Low complexity" evidence="5">
    <location>
        <begin position="527"/>
        <end position="547"/>
    </location>
</feature>
<dbReference type="GO" id="GO:0098505">
    <property type="term" value="F:G-rich strand telomeric DNA binding"/>
    <property type="evidence" value="ECO:0007669"/>
    <property type="project" value="TreeGrafter"/>
</dbReference>
<evidence type="ECO:0000313" key="8">
    <source>
        <dbReference type="Proteomes" id="UP000824596"/>
    </source>
</evidence>
<evidence type="ECO:0000256" key="5">
    <source>
        <dbReference type="SAM" id="MobiDB-lite"/>
    </source>
</evidence>
<keyword evidence="4" id="KW-0238">DNA-binding</keyword>
<feature type="compositionally biased region" description="Polar residues" evidence="5">
    <location>
        <begin position="812"/>
        <end position="821"/>
    </location>
</feature>
<evidence type="ECO:0000256" key="4">
    <source>
        <dbReference type="ARBA" id="ARBA00023125"/>
    </source>
</evidence>
<comment type="subcellular location">
    <subcellularLocation>
        <location evidence="1">Chromosome</location>
        <location evidence="1">Telomere</location>
    </subcellularLocation>
</comment>
<feature type="compositionally biased region" description="Acidic residues" evidence="5">
    <location>
        <begin position="865"/>
        <end position="876"/>
    </location>
</feature>
<keyword evidence="3" id="KW-0779">Telomere</keyword>
<feature type="region of interest" description="Disordered" evidence="5">
    <location>
        <begin position="143"/>
        <end position="173"/>
    </location>
</feature>
<dbReference type="RefSeq" id="XP_044722562.1">
    <property type="nucleotide sequence ID" value="XM_044861536.1"/>
</dbReference>
<dbReference type="Gene3D" id="2.40.50.140">
    <property type="entry name" value="Nucleic acid-binding proteins"/>
    <property type="match status" value="1"/>
</dbReference>
<organism evidence="7 8">
    <name type="scientific">Hirsutella rhossiliensis</name>
    <dbReference type="NCBI Taxonomy" id="111463"/>
    <lineage>
        <taxon>Eukaryota</taxon>
        <taxon>Fungi</taxon>
        <taxon>Dikarya</taxon>
        <taxon>Ascomycota</taxon>
        <taxon>Pezizomycotina</taxon>
        <taxon>Sordariomycetes</taxon>
        <taxon>Hypocreomycetidae</taxon>
        <taxon>Hypocreales</taxon>
        <taxon>Ophiocordycipitaceae</taxon>
        <taxon>Hirsutella</taxon>
    </lineage>
</organism>
<dbReference type="SMART" id="SM00976">
    <property type="entry name" value="Telo_bind"/>
    <property type="match status" value="1"/>
</dbReference>
<protein>
    <submittedName>
        <fullName evidence="7">Telomeric single stranded DNA binding POT1/CDC13 domain-containing protein</fullName>
    </submittedName>
</protein>
<dbReference type="GO" id="GO:0016233">
    <property type="term" value="P:telomere capping"/>
    <property type="evidence" value="ECO:0007669"/>
    <property type="project" value="TreeGrafter"/>
</dbReference>
<dbReference type="EMBL" id="JAIZPD010000003">
    <property type="protein sequence ID" value="KAH0965049.1"/>
    <property type="molecule type" value="Genomic_DNA"/>
</dbReference>
<evidence type="ECO:0000256" key="1">
    <source>
        <dbReference type="ARBA" id="ARBA00004574"/>
    </source>
</evidence>
<feature type="compositionally biased region" description="Polar residues" evidence="5">
    <location>
        <begin position="1072"/>
        <end position="1082"/>
    </location>
</feature>
<dbReference type="GO" id="GO:0000783">
    <property type="term" value="C:nuclear telomere cap complex"/>
    <property type="evidence" value="ECO:0007669"/>
    <property type="project" value="TreeGrafter"/>
</dbReference>
<keyword evidence="8" id="KW-1185">Reference proteome</keyword>
<feature type="compositionally biased region" description="Polar residues" evidence="5">
    <location>
        <begin position="248"/>
        <end position="261"/>
    </location>
</feature>
<feature type="compositionally biased region" description="Low complexity" evidence="5">
    <location>
        <begin position="1208"/>
        <end position="1217"/>
    </location>
</feature>
<sequence>MADAQSALEVLRRTDATPIAQLHPDIDDALSRVVDGVVTVTWPHSVVTKSIAFILAEHDFRLRRDKGQLRIELHGPAAQALAESTIGGGDEARISLDGAQWEKHQAPTRLPGGTLEWQLKFSNRLLLEVRRAQDQGNDFIQVDAPEDQEPQPEPKSPLADRLNPSPPDAQSQRDHAMPLAIPDVVATPSSSLPAKRPASSTFGPDEYASPAFLKRARVSYGSLFEGGLDMFDEEKETKTKGKRRPRFSMQNTTWRYTSRSPSPEADTPSDHESDVGDRPGRDEEAQASAGTPKASPPRPSMVDEACQTQEVYFSPSQMEAQILAESHVPGSMLQPASTSGPPGQRQDQAGFQTPSRTLFDRGRGQRDVLRIAEEPDMAYETAGSHGHDFGLGAEQHVGSANMLGAPPVATSATSPAVFTEGISAPGYPPAVFDGNHLDATALNIDPSLQFPGAIPVPDHVYFDAPPPGHVEWHAEPLAAGRAWVPVQASSQSPAVAVFGSSPLRRQPHSISSGSRNSNGSELGPNLASGSGEEAFQGGFAGETAEAETTGRDDADARDIPGEDYDLRNYDRARDDDEEESEESEPGGSDVEQQAIDLSEEDEEDELHGQAPETEQYSEAGYGVESVHRGPGAGEDAGYLSSDDEDDSDDEAQVLNGLEEDDGEARYYDQEDEDGYDGLYGGEEEEESEEYGSAFNAAPRATAPQEPVFISLLSDSEDEQESQAEPGPPSISPPLVRDSMPLNGPVGGVLPETANSAELQRDSESSANSSLDVNEDESPGLDAAGRVHTHQGLEMEPMPSQPAPSAFLEASEYTHQSASDNASVHDDSEIEEERQPEGDGRYQDTEVNGEEPITTAAAEAVSSEPMDVDEEPGDEAPSDQVPINEAPGNEAQTSPPMGEDPRPQAGQLEALVQDKPADGEAIEIPLEHQQTAVEIFESQPLEPQGIEGEEQVLTEASDSLGQDALPNESSEYHQTDLQTADADVVSVVTEVEQVHDESSISGTHPNDSEDLATLEALKAAVPGGCVEQLPTPSETQPKEDTAALVDAENQVTEEGEDDRAAQAQIMTEYQEYYTPTKQNTTRPSPGKAQDKGQVKGGDQEPEALITVKSLRSRGHRRTRSGDTNSQSHEDPSVLLAKASACRPSGPKPGAEPKSPTRLRVAGNRGDASDPSLLLAKASASEPAHPKDHQSPTTSRAASGTADEAATVMPSAGASSSSPRGKRRHATPEVTRELRSKPHDAARRNTPDAVAETILKSPSVAGSLEDEDVAAMKRNLQKTLRTALPDFLPLRSLRSSLNKTVDILAMSTLTPPQPHRPKHGPRDYMLELILTDPSTAPTSVVVAHLFRPHQTSLPVVKAGDVVLLRRVQVVSVKGRGFGARAGDTSAWAVFEKDDEEMLPQIKGPPVEVTDAEIEHAQGLRRWWAMQGEGAMAKVDKATQKASQAGKGDAR</sequence>
<evidence type="ECO:0000256" key="2">
    <source>
        <dbReference type="ARBA" id="ARBA00022454"/>
    </source>
</evidence>
<feature type="compositionally biased region" description="Low complexity" evidence="5">
    <location>
        <begin position="509"/>
        <end position="520"/>
    </location>
</feature>
<proteinExistence type="predicted"/>
<dbReference type="GeneID" id="68352194"/>
<accession>A0A9P8N1C6</accession>
<feature type="compositionally biased region" description="Basic and acidic residues" evidence="5">
    <location>
        <begin position="822"/>
        <end position="843"/>
    </location>
</feature>
<evidence type="ECO:0000256" key="3">
    <source>
        <dbReference type="ARBA" id="ARBA00022895"/>
    </source>
</evidence>
<dbReference type="InterPro" id="IPR012340">
    <property type="entry name" value="NA-bd_OB-fold"/>
</dbReference>
<evidence type="ECO:0000313" key="7">
    <source>
        <dbReference type="EMBL" id="KAH0965049.1"/>
    </source>
</evidence>
<dbReference type="CDD" id="cd04497">
    <property type="entry name" value="hPOT1_OB1_like"/>
    <property type="match status" value="1"/>
</dbReference>
<dbReference type="SUPFAM" id="SSF50249">
    <property type="entry name" value="Nucleic acid-binding proteins"/>
    <property type="match status" value="1"/>
</dbReference>
<feature type="region of interest" description="Disordered" evidence="5">
    <location>
        <begin position="331"/>
        <end position="361"/>
    </location>
</feature>
<feature type="domain" description="Telomeric single stranded DNA binding POT1/Cdc13" evidence="6">
    <location>
        <begin position="1285"/>
        <end position="1422"/>
    </location>
</feature>
<dbReference type="InterPro" id="IPR011564">
    <property type="entry name" value="Telomer_end-bd_POT1/Cdc13"/>
</dbReference>
<feature type="region of interest" description="Disordered" evidence="5">
    <location>
        <begin position="990"/>
        <end position="1009"/>
    </location>
</feature>
<feature type="region of interest" description="Disordered" evidence="5">
    <location>
        <begin position="234"/>
        <end position="303"/>
    </location>
</feature>
<dbReference type="Pfam" id="PF02765">
    <property type="entry name" value="POT1"/>
    <property type="match status" value="1"/>
</dbReference>
<feature type="region of interest" description="Disordered" evidence="5">
    <location>
        <begin position="185"/>
        <end position="207"/>
    </location>
</feature>
<feature type="compositionally biased region" description="Acidic residues" evidence="5">
    <location>
        <begin position="641"/>
        <end position="662"/>
    </location>
</feature>
<feature type="compositionally biased region" description="Basic and acidic residues" evidence="5">
    <location>
        <begin position="548"/>
        <end position="574"/>
    </location>
</feature>
<reference evidence="7" key="1">
    <citation type="submission" date="2021-09" db="EMBL/GenBank/DDBJ databases">
        <title>A high-quality genome of the endoparasitic fungus Hirsutella rhossiliensis with a comparison of Hirsutella genomes reveals transposable elements contributing to genome size variation.</title>
        <authorList>
            <person name="Lin R."/>
            <person name="Jiao Y."/>
            <person name="Sun X."/>
            <person name="Ling J."/>
            <person name="Xie B."/>
            <person name="Cheng X."/>
        </authorList>
    </citation>
    <scope>NUCLEOTIDE SEQUENCE</scope>
    <source>
        <strain evidence="7">HR02</strain>
    </source>
</reference>
<feature type="compositionally biased region" description="Basic and acidic residues" evidence="5">
    <location>
        <begin position="1224"/>
        <end position="1244"/>
    </location>
</feature>
<feature type="compositionally biased region" description="Polar residues" evidence="5">
    <location>
        <begin position="187"/>
        <end position="202"/>
    </location>
</feature>
<evidence type="ECO:0000259" key="6">
    <source>
        <dbReference type="SMART" id="SM00976"/>
    </source>
</evidence>
<feature type="region of interest" description="Disordered" evidence="5">
    <location>
        <begin position="956"/>
        <end position="977"/>
    </location>
</feature>
<keyword evidence="2" id="KW-0158">Chromosome</keyword>
<dbReference type="GO" id="GO:0010521">
    <property type="term" value="F:telomerase inhibitor activity"/>
    <property type="evidence" value="ECO:0007669"/>
    <property type="project" value="TreeGrafter"/>
</dbReference>
<feature type="compositionally biased region" description="Basic and acidic residues" evidence="5">
    <location>
        <begin position="268"/>
        <end position="284"/>
    </location>
</feature>
<feature type="compositionally biased region" description="Polar residues" evidence="5">
    <location>
        <begin position="334"/>
        <end position="356"/>
    </location>
</feature>
<dbReference type="PANTHER" id="PTHR14513:SF0">
    <property type="entry name" value="PROTECTION OF TELOMERES PROTEIN 1"/>
    <property type="match status" value="1"/>
</dbReference>
<dbReference type="PANTHER" id="PTHR14513">
    <property type="entry name" value="PROTECTION OF TELOMERES 1"/>
    <property type="match status" value="1"/>
</dbReference>
<dbReference type="Proteomes" id="UP000824596">
    <property type="component" value="Unassembled WGS sequence"/>
</dbReference>
<dbReference type="GO" id="GO:0032210">
    <property type="term" value="P:regulation of telomere maintenance via telomerase"/>
    <property type="evidence" value="ECO:0007669"/>
    <property type="project" value="TreeGrafter"/>
</dbReference>